<proteinExistence type="predicted"/>
<dbReference type="EMBL" id="LR796825">
    <property type="protein sequence ID" value="CAB4168397.1"/>
    <property type="molecule type" value="Genomic_DNA"/>
</dbReference>
<protein>
    <submittedName>
        <fullName evidence="1">Uncharacterized protein</fullName>
    </submittedName>
</protein>
<gene>
    <name evidence="1" type="ORF">UFOVP877_13</name>
</gene>
<evidence type="ECO:0000313" key="1">
    <source>
        <dbReference type="EMBL" id="CAB4168397.1"/>
    </source>
</evidence>
<reference evidence="1" key="1">
    <citation type="submission" date="2020-05" db="EMBL/GenBank/DDBJ databases">
        <authorList>
            <person name="Chiriac C."/>
            <person name="Salcher M."/>
            <person name="Ghai R."/>
            <person name="Kavagutti S V."/>
        </authorList>
    </citation>
    <scope>NUCLEOTIDE SEQUENCE</scope>
</reference>
<name>A0A6J5PAZ2_9CAUD</name>
<organism evidence="1">
    <name type="scientific">uncultured Caudovirales phage</name>
    <dbReference type="NCBI Taxonomy" id="2100421"/>
    <lineage>
        <taxon>Viruses</taxon>
        <taxon>Duplodnaviria</taxon>
        <taxon>Heunggongvirae</taxon>
        <taxon>Uroviricota</taxon>
        <taxon>Caudoviricetes</taxon>
        <taxon>Peduoviridae</taxon>
        <taxon>Maltschvirus</taxon>
        <taxon>Maltschvirus maltsch</taxon>
    </lineage>
</organism>
<sequence>MSTITDELKVLITLCDLLHQVNGLHDFIGKDEIDSRLRWAAKNTADKINHLSNLNG</sequence>
<accession>A0A6J5PAZ2</accession>